<accession>A0AAV6HY32</accession>
<feature type="region of interest" description="Disordered" evidence="1">
    <location>
        <begin position="55"/>
        <end position="87"/>
    </location>
</feature>
<gene>
    <name evidence="2" type="ORF">RHGRI_038049</name>
</gene>
<dbReference type="EMBL" id="JACTNZ010000013">
    <property type="protein sequence ID" value="KAG5517516.1"/>
    <property type="molecule type" value="Genomic_DNA"/>
</dbReference>
<sequence length="142" mass="16287">MIVLFNSMSNGKCYTVWIKEDCSSHIPFPKVEINLKKDGFALQKSTIVTPVEQNSREHVDVQVSNEQVDDVSDEDDDDAETGDFENTHIQSTAHLCQKELGNKEAEGEESGHSQCSLVWYLEWRIHWALKLLWKILENKIVP</sequence>
<name>A0AAV6HY32_9ERIC</name>
<evidence type="ECO:0000313" key="3">
    <source>
        <dbReference type="Proteomes" id="UP000823749"/>
    </source>
</evidence>
<dbReference type="Proteomes" id="UP000823749">
    <property type="component" value="Chromosome 13"/>
</dbReference>
<comment type="caution">
    <text evidence="2">The sequence shown here is derived from an EMBL/GenBank/DDBJ whole genome shotgun (WGS) entry which is preliminary data.</text>
</comment>
<evidence type="ECO:0000256" key="1">
    <source>
        <dbReference type="SAM" id="MobiDB-lite"/>
    </source>
</evidence>
<feature type="compositionally biased region" description="Acidic residues" evidence="1">
    <location>
        <begin position="67"/>
        <end position="83"/>
    </location>
</feature>
<organism evidence="2 3">
    <name type="scientific">Rhododendron griersonianum</name>
    <dbReference type="NCBI Taxonomy" id="479676"/>
    <lineage>
        <taxon>Eukaryota</taxon>
        <taxon>Viridiplantae</taxon>
        <taxon>Streptophyta</taxon>
        <taxon>Embryophyta</taxon>
        <taxon>Tracheophyta</taxon>
        <taxon>Spermatophyta</taxon>
        <taxon>Magnoliopsida</taxon>
        <taxon>eudicotyledons</taxon>
        <taxon>Gunneridae</taxon>
        <taxon>Pentapetalae</taxon>
        <taxon>asterids</taxon>
        <taxon>Ericales</taxon>
        <taxon>Ericaceae</taxon>
        <taxon>Ericoideae</taxon>
        <taxon>Rhodoreae</taxon>
        <taxon>Rhododendron</taxon>
    </lineage>
</organism>
<reference evidence="2 3" key="1">
    <citation type="submission" date="2020-08" db="EMBL/GenBank/DDBJ databases">
        <title>Plant Genome Project.</title>
        <authorList>
            <person name="Zhang R.-G."/>
        </authorList>
    </citation>
    <scope>NUCLEOTIDE SEQUENCE [LARGE SCALE GENOMIC DNA]</scope>
    <source>
        <strain evidence="2">WSP0</strain>
        <tissue evidence="2">Leaf</tissue>
    </source>
</reference>
<dbReference type="AlphaFoldDB" id="A0AAV6HY32"/>
<protein>
    <submittedName>
        <fullName evidence="2">Uncharacterized protein</fullName>
    </submittedName>
</protein>
<keyword evidence="3" id="KW-1185">Reference proteome</keyword>
<evidence type="ECO:0000313" key="2">
    <source>
        <dbReference type="EMBL" id="KAG5517516.1"/>
    </source>
</evidence>
<proteinExistence type="predicted"/>